<dbReference type="EMBL" id="PDJJ01000001">
    <property type="protein sequence ID" value="PFG43738.1"/>
    <property type="molecule type" value="Genomic_DNA"/>
</dbReference>
<feature type="domain" description="AMIN-like" evidence="3">
    <location>
        <begin position="71"/>
        <end position="195"/>
    </location>
</feature>
<feature type="signal peptide" evidence="2">
    <location>
        <begin position="1"/>
        <end position="20"/>
    </location>
</feature>
<dbReference type="PROSITE" id="PS51257">
    <property type="entry name" value="PROKAR_LIPOPROTEIN"/>
    <property type="match status" value="1"/>
</dbReference>
<evidence type="ECO:0000256" key="2">
    <source>
        <dbReference type="SAM" id="SignalP"/>
    </source>
</evidence>
<name>A0A2A9EXZ0_9MICO</name>
<proteinExistence type="predicted"/>
<dbReference type="OrthoDB" id="3393679at2"/>
<protein>
    <recommendedName>
        <fullName evidence="3">AMIN-like domain-containing protein</fullName>
    </recommendedName>
</protein>
<accession>A0A2A9EXZ0</accession>
<dbReference type="InterPro" id="IPR056303">
    <property type="entry name" value="AMIN-like"/>
</dbReference>
<evidence type="ECO:0000313" key="4">
    <source>
        <dbReference type="EMBL" id="PFG43738.1"/>
    </source>
</evidence>
<sequence length="195" mass="19756">MRTTTARTTTLAAAAVLLLAACGGTDLPGYGSGVDPTGPAASASSRGPAQDGFTDPAEVAEAEPGGAMLLTVTDVRVEEHDGFDRVVLLLDGDGSPSWRVGHVDAALDPGTGEPVAVDGDAVLEVALTGTAMPMDSGVTEYGGDPVDGPGGAVEQVVYGFVYEGTTSVFVGVTDERPFRVEVQEDPPAVTVDVQH</sequence>
<comment type="caution">
    <text evidence="4">The sequence shown here is derived from an EMBL/GenBank/DDBJ whole genome shotgun (WGS) entry which is preliminary data.</text>
</comment>
<organism evidence="4 5">
    <name type="scientific">Isoptericola jiangsuensis</name>
    <dbReference type="NCBI Taxonomy" id="548579"/>
    <lineage>
        <taxon>Bacteria</taxon>
        <taxon>Bacillati</taxon>
        <taxon>Actinomycetota</taxon>
        <taxon>Actinomycetes</taxon>
        <taxon>Micrococcales</taxon>
        <taxon>Promicromonosporaceae</taxon>
        <taxon>Isoptericola</taxon>
    </lineage>
</organism>
<keyword evidence="2" id="KW-0732">Signal</keyword>
<keyword evidence="5" id="KW-1185">Reference proteome</keyword>
<evidence type="ECO:0000256" key="1">
    <source>
        <dbReference type="SAM" id="MobiDB-lite"/>
    </source>
</evidence>
<evidence type="ECO:0000259" key="3">
    <source>
        <dbReference type="Pfam" id="PF24837"/>
    </source>
</evidence>
<dbReference type="Pfam" id="PF24837">
    <property type="entry name" value="AMIN-like"/>
    <property type="match status" value="1"/>
</dbReference>
<reference evidence="4 5" key="1">
    <citation type="submission" date="2017-10" db="EMBL/GenBank/DDBJ databases">
        <title>Sequencing the genomes of 1000 actinobacteria strains.</title>
        <authorList>
            <person name="Klenk H.-P."/>
        </authorList>
    </citation>
    <scope>NUCLEOTIDE SEQUENCE [LARGE SCALE GENOMIC DNA]</scope>
    <source>
        <strain evidence="4 5">DSM 21863</strain>
    </source>
</reference>
<dbReference type="AlphaFoldDB" id="A0A2A9EXZ0"/>
<gene>
    <name evidence="4" type="ORF">ATJ88_2445</name>
</gene>
<dbReference type="RefSeq" id="WP_098464046.1">
    <property type="nucleotide sequence ID" value="NZ_PDJJ01000001.1"/>
</dbReference>
<evidence type="ECO:0000313" key="5">
    <source>
        <dbReference type="Proteomes" id="UP000224130"/>
    </source>
</evidence>
<dbReference type="Proteomes" id="UP000224130">
    <property type="component" value="Unassembled WGS sequence"/>
</dbReference>
<feature type="region of interest" description="Disordered" evidence="1">
    <location>
        <begin position="33"/>
        <end position="56"/>
    </location>
</feature>
<feature type="chain" id="PRO_5038675781" description="AMIN-like domain-containing protein" evidence="2">
    <location>
        <begin position="21"/>
        <end position="195"/>
    </location>
</feature>